<gene>
    <name evidence="3" type="ORF">APU01nite_16390</name>
    <name evidence="4" type="ORF">SAMN04488100_11732</name>
</gene>
<dbReference type="InterPro" id="IPR011608">
    <property type="entry name" value="PRD"/>
</dbReference>
<dbReference type="GO" id="GO:0006355">
    <property type="term" value="P:regulation of DNA-templated transcription"/>
    <property type="evidence" value="ECO:0007669"/>
    <property type="project" value="InterPro"/>
</dbReference>
<dbReference type="RefSeq" id="WP_091488401.1">
    <property type="nucleotide sequence ID" value="NZ_BJUX01000018.1"/>
</dbReference>
<dbReference type="InterPro" id="IPR036634">
    <property type="entry name" value="PRD_sf"/>
</dbReference>
<proteinExistence type="predicted"/>
<evidence type="ECO:0000313" key="4">
    <source>
        <dbReference type="EMBL" id="SEL95714.1"/>
    </source>
</evidence>
<dbReference type="InterPro" id="IPR050661">
    <property type="entry name" value="BglG_antiterminators"/>
</dbReference>
<dbReference type="Pfam" id="PF00874">
    <property type="entry name" value="PRD"/>
    <property type="match status" value="2"/>
</dbReference>
<dbReference type="SMART" id="SM01061">
    <property type="entry name" value="CAT_RBD"/>
    <property type="match status" value="1"/>
</dbReference>
<dbReference type="STRING" id="426703.SAMN04488100_11732"/>
<dbReference type="SUPFAM" id="SSF50151">
    <property type="entry name" value="SacY-like RNA-binding domain"/>
    <property type="match status" value="1"/>
</dbReference>
<evidence type="ECO:0000313" key="5">
    <source>
        <dbReference type="Proteomes" id="UP000198548"/>
    </source>
</evidence>
<dbReference type="Gene3D" id="2.30.24.10">
    <property type="entry name" value="CAT RNA-binding domain"/>
    <property type="match status" value="1"/>
</dbReference>
<dbReference type="EMBL" id="BJUX01000018">
    <property type="protein sequence ID" value="GEK89600.1"/>
    <property type="molecule type" value="Genomic_DNA"/>
</dbReference>
<dbReference type="GO" id="GO:0003723">
    <property type="term" value="F:RNA binding"/>
    <property type="evidence" value="ECO:0007669"/>
    <property type="project" value="InterPro"/>
</dbReference>
<dbReference type="PANTHER" id="PTHR30185:SF15">
    <property type="entry name" value="CRYPTIC BETA-GLUCOSIDE BGL OPERON ANTITERMINATOR"/>
    <property type="match status" value="1"/>
</dbReference>
<name>A0A1H7UG44_9LACT</name>
<dbReference type="Pfam" id="PF03123">
    <property type="entry name" value="CAT_RBD"/>
    <property type="match status" value="1"/>
</dbReference>
<dbReference type="SUPFAM" id="SSF63520">
    <property type="entry name" value="PTS-regulatory domain, PRD"/>
    <property type="match status" value="2"/>
</dbReference>
<reference evidence="4 5" key="1">
    <citation type="submission" date="2016-10" db="EMBL/GenBank/DDBJ databases">
        <authorList>
            <person name="de Groot N.N."/>
        </authorList>
    </citation>
    <scope>NUCLEOTIDE SEQUENCE [LARGE SCALE GENOMIC DNA]</scope>
    <source>
        <strain evidence="4 5">DSM 19182</strain>
    </source>
</reference>
<dbReference type="InterPro" id="IPR004341">
    <property type="entry name" value="CAT_RNA-bd_dom"/>
</dbReference>
<dbReference type="Gene3D" id="1.10.1790.10">
    <property type="entry name" value="PRD domain"/>
    <property type="match status" value="2"/>
</dbReference>
<evidence type="ECO:0000313" key="6">
    <source>
        <dbReference type="Proteomes" id="UP000321425"/>
    </source>
</evidence>
<reference evidence="3 6" key="2">
    <citation type="submission" date="2019-07" db="EMBL/GenBank/DDBJ databases">
        <title>Whole genome shotgun sequence of Alkalibacterium putridalgicola NBRC 103243.</title>
        <authorList>
            <person name="Hosoyama A."/>
            <person name="Uohara A."/>
            <person name="Ohji S."/>
            <person name="Ichikawa N."/>
        </authorList>
    </citation>
    <scope>NUCLEOTIDE SEQUENCE [LARGE SCALE GENOMIC DNA]</scope>
    <source>
        <strain evidence="3 6">NBRC 103243</strain>
    </source>
</reference>
<accession>A0A1H7UG44</accession>
<protein>
    <submittedName>
        <fullName evidence="3">Transcription antiterminator BglG</fullName>
    </submittedName>
    <submittedName>
        <fullName evidence="4">Transcriptional antiterminator, BglG family</fullName>
    </submittedName>
</protein>
<dbReference type="OrthoDB" id="9813552at2"/>
<evidence type="ECO:0000313" key="3">
    <source>
        <dbReference type="EMBL" id="GEK89600.1"/>
    </source>
</evidence>
<dbReference type="PANTHER" id="PTHR30185">
    <property type="entry name" value="CRYPTIC BETA-GLUCOSIDE BGL OPERON ANTITERMINATOR"/>
    <property type="match status" value="1"/>
</dbReference>
<dbReference type="PROSITE" id="PS51372">
    <property type="entry name" value="PRD_2"/>
    <property type="match status" value="2"/>
</dbReference>
<feature type="domain" description="PRD" evidence="2">
    <location>
        <begin position="171"/>
        <end position="278"/>
    </location>
</feature>
<dbReference type="Proteomes" id="UP000321425">
    <property type="component" value="Unassembled WGS sequence"/>
</dbReference>
<dbReference type="InterPro" id="IPR036650">
    <property type="entry name" value="CAT_RNA-bd_dom_sf"/>
</dbReference>
<dbReference type="NCBIfam" id="NF046042">
    <property type="entry name" value="LicT"/>
    <property type="match status" value="1"/>
</dbReference>
<keyword evidence="1" id="KW-0677">Repeat</keyword>
<keyword evidence="6" id="KW-1185">Reference proteome</keyword>
<evidence type="ECO:0000259" key="2">
    <source>
        <dbReference type="PROSITE" id="PS51372"/>
    </source>
</evidence>
<dbReference type="AlphaFoldDB" id="A0A1H7UG44"/>
<dbReference type="EMBL" id="FOBL01000017">
    <property type="protein sequence ID" value="SEL95714.1"/>
    <property type="molecule type" value="Genomic_DNA"/>
</dbReference>
<sequence>MKIEKILNNNVILTLNESNQETVVMGRGIAFQKRVGDIIESEKIEKTFIPEGRDVMEHLSDLYRDIDPDILEVATNVIKYAQSVLRLKLSNHIYLTLPDHLSYAISRTKEGLEIKTPLIWEIKRFYKVEYEIGKKAIELVKKEMDIQLPESEAAAIALHIVNAREDDSDLGVTIRMTEIVQDILNIVHFYYGQTFDEESFQYTRFITHLQYFARRLLNQERRESNDDFLYKQIQQKYKKAFKCTERINDYLKKVENTSLTMDEQLYLAIHIQRVTTEK</sequence>
<dbReference type="Proteomes" id="UP000198548">
    <property type="component" value="Unassembled WGS sequence"/>
</dbReference>
<evidence type="ECO:0000256" key="1">
    <source>
        <dbReference type="ARBA" id="ARBA00022737"/>
    </source>
</evidence>
<feature type="domain" description="PRD" evidence="2">
    <location>
        <begin position="65"/>
        <end position="170"/>
    </location>
</feature>
<organism evidence="4 5">
    <name type="scientific">Alkalibacterium putridalgicola</name>
    <dbReference type="NCBI Taxonomy" id="426703"/>
    <lineage>
        <taxon>Bacteria</taxon>
        <taxon>Bacillati</taxon>
        <taxon>Bacillota</taxon>
        <taxon>Bacilli</taxon>
        <taxon>Lactobacillales</taxon>
        <taxon>Carnobacteriaceae</taxon>
        <taxon>Alkalibacterium</taxon>
    </lineage>
</organism>